<name>A0A8D8L065_CULPI</name>
<dbReference type="EMBL" id="HBUE01344534">
    <property type="protein sequence ID" value="CAG6600045.1"/>
    <property type="molecule type" value="Transcribed_RNA"/>
</dbReference>
<accession>A0A8D8L065</accession>
<proteinExistence type="predicted"/>
<protein>
    <submittedName>
        <fullName evidence="1">(northern house mosquito) hypothetical protein</fullName>
    </submittedName>
</protein>
<dbReference type="EMBL" id="HBUE01237601">
    <property type="protein sequence ID" value="CAG6547842.1"/>
    <property type="molecule type" value="Transcribed_RNA"/>
</dbReference>
<dbReference type="AlphaFoldDB" id="A0A8D8L065"/>
<sequence>MPTSDRCASFFSCVTTGTNRSDQLSTVQSVSATERRFGKCANQWPPTPLPCSTPRRLSDSRLACLRFPKPTAGKAHRRARVRSSGIDLRKDRSSGESLEDSVMSRYLILHRLAPMVVRTLSVTRLVGVIKPSTVGKVSHSLARRISSRAPATTFTRRSCIPMASLIRSHSSPGSPASSSSSSVFWAAQMKRIAATTNSSFRFSPGSLSVFSRGQICLNMSRISTWRMLARVRCSRYCMVKVTSGSVRKKRFSPQVSESRFRAVVALSISSSMSIETLQLIRVSVCRFLPIDGHQVAAPTMVSS</sequence>
<reference evidence="1" key="1">
    <citation type="submission" date="2021-05" db="EMBL/GenBank/DDBJ databases">
        <authorList>
            <person name="Alioto T."/>
            <person name="Alioto T."/>
            <person name="Gomez Garrido J."/>
        </authorList>
    </citation>
    <scope>NUCLEOTIDE SEQUENCE</scope>
</reference>
<evidence type="ECO:0000313" key="1">
    <source>
        <dbReference type="EMBL" id="CAG6600045.1"/>
    </source>
</evidence>
<organism evidence="1">
    <name type="scientific">Culex pipiens</name>
    <name type="common">House mosquito</name>
    <dbReference type="NCBI Taxonomy" id="7175"/>
    <lineage>
        <taxon>Eukaryota</taxon>
        <taxon>Metazoa</taxon>
        <taxon>Ecdysozoa</taxon>
        <taxon>Arthropoda</taxon>
        <taxon>Hexapoda</taxon>
        <taxon>Insecta</taxon>
        <taxon>Pterygota</taxon>
        <taxon>Neoptera</taxon>
        <taxon>Endopterygota</taxon>
        <taxon>Diptera</taxon>
        <taxon>Nematocera</taxon>
        <taxon>Culicoidea</taxon>
        <taxon>Culicidae</taxon>
        <taxon>Culicinae</taxon>
        <taxon>Culicini</taxon>
        <taxon>Culex</taxon>
        <taxon>Culex</taxon>
    </lineage>
</organism>